<sequence>MNVKGVGRDLFKLVVFAHVVRTGSFTKAADTLEISRSVVSKHIDDLEDSLSVRLLNRTTRTVSLTDVGKMIYQHAENIIGEYSEISSRSNSEHTAISGSVRISMAVDFGATTLTPILAEIKRSHPSLHMEIIFDNRTVNLLEDNIDIAIRVGWLKQENYPVRKIGSTEHWICASSSFEKKSKNLTPNSLVKLPWIQNSQLSKQIAFTTPEQSKVISEPAATMTCNTAQATRLMVLESLGLSLFPAFYVHEDVESGRMIRMLKEYTLRPVDIFAIFPAHPIPFKSRFLVDTIAEKLRKLPMIAA</sequence>
<dbReference type="GO" id="GO:0043565">
    <property type="term" value="F:sequence-specific DNA binding"/>
    <property type="evidence" value="ECO:0007669"/>
    <property type="project" value="TreeGrafter"/>
</dbReference>
<dbReference type="InterPro" id="IPR005119">
    <property type="entry name" value="LysR_subst-bd"/>
</dbReference>
<dbReference type="GO" id="GO:0006351">
    <property type="term" value="P:DNA-templated transcription"/>
    <property type="evidence" value="ECO:0007669"/>
    <property type="project" value="TreeGrafter"/>
</dbReference>
<dbReference type="GO" id="GO:0003700">
    <property type="term" value="F:DNA-binding transcription factor activity"/>
    <property type="evidence" value="ECO:0007669"/>
    <property type="project" value="InterPro"/>
</dbReference>
<accession>A0AAV5NQM3</accession>
<evidence type="ECO:0000256" key="1">
    <source>
        <dbReference type="ARBA" id="ARBA00009437"/>
    </source>
</evidence>
<dbReference type="InterPro" id="IPR036390">
    <property type="entry name" value="WH_DNA-bd_sf"/>
</dbReference>
<dbReference type="InterPro" id="IPR058163">
    <property type="entry name" value="LysR-type_TF_proteobact-type"/>
</dbReference>
<dbReference type="FunFam" id="1.10.10.10:FF:000001">
    <property type="entry name" value="LysR family transcriptional regulator"/>
    <property type="match status" value="1"/>
</dbReference>
<reference evidence="7" key="1">
    <citation type="journal article" date="2019" name="Int. J. Syst. Evol. Microbiol.">
        <title>The Global Catalogue of Microorganisms (GCM) 10K type strain sequencing project: providing services to taxonomists for standard genome sequencing and annotation.</title>
        <authorList>
            <consortium name="The Broad Institute Genomics Platform"/>
            <consortium name="The Broad Institute Genome Sequencing Center for Infectious Disease"/>
            <person name="Wu L."/>
            <person name="Ma J."/>
        </authorList>
    </citation>
    <scope>NUCLEOTIDE SEQUENCE [LARGE SCALE GENOMIC DNA]</scope>
    <source>
        <strain evidence="7">NBRC 15640</strain>
    </source>
</reference>
<dbReference type="EMBL" id="BSNX01000019">
    <property type="protein sequence ID" value="GLQ72649.1"/>
    <property type="molecule type" value="Genomic_DNA"/>
</dbReference>
<evidence type="ECO:0000256" key="2">
    <source>
        <dbReference type="ARBA" id="ARBA00023015"/>
    </source>
</evidence>
<dbReference type="AlphaFoldDB" id="A0AAV5NQM3"/>
<dbReference type="Pfam" id="PF03466">
    <property type="entry name" value="LysR_substrate"/>
    <property type="match status" value="1"/>
</dbReference>
<keyword evidence="7" id="KW-1185">Reference proteome</keyword>
<dbReference type="SUPFAM" id="SSF46785">
    <property type="entry name" value="Winged helix' DNA-binding domain"/>
    <property type="match status" value="1"/>
</dbReference>
<dbReference type="Gene3D" id="1.10.10.10">
    <property type="entry name" value="Winged helix-like DNA-binding domain superfamily/Winged helix DNA-binding domain"/>
    <property type="match status" value="1"/>
</dbReference>
<dbReference type="SUPFAM" id="SSF53850">
    <property type="entry name" value="Periplasmic binding protein-like II"/>
    <property type="match status" value="1"/>
</dbReference>
<evidence type="ECO:0000256" key="3">
    <source>
        <dbReference type="ARBA" id="ARBA00023125"/>
    </source>
</evidence>
<protein>
    <submittedName>
        <fullName evidence="6">LysR family transcriptional regulator</fullName>
    </submittedName>
</protein>
<dbReference type="InterPro" id="IPR036388">
    <property type="entry name" value="WH-like_DNA-bd_sf"/>
</dbReference>
<dbReference type="RefSeq" id="WP_126608092.1">
    <property type="nucleotide sequence ID" value="NZ_AP025145.1"/>
</dbReference>
<dbReference type="Proteomes" id="UP001156690">
    <property type="component" value="Unassembled WGS sequence"/>
</dbReference>
<comment type="similarity">
    <text evidence="1">Belongs to the LysR transcriptional regulatory family.</text>
</comment>
<dbReference type="PROSITE" id="PS50931">
    <property type="entry name" value="HTH_LYSR"/>
    <property type="match status" value="1"/>
</dbReference>
<gene>
    <name evidence="6" type="ORF">GCM10007932_20090</name>
</gene>
<evidence type="ECO:0000256" key="4">
    <source>
        <dbReference type="ARBA" id="ARBA00023163"/>
    </source>
</evidence>
<keyword evidence="3" id="KW-0238">DNA-binding</keyword>
<comment type="caution">
    <text evidence="6">The sequence shown here is derived from an EMBL/GenBank/DDBJ whole genome shotgun (WGS) entry which is preliminary data.</text>
</comment>
<organism evidence="6 7">
    <name type="scientific">Vibrio penaeicida</name>
    <dbReference type="NCBI Taxonomy" id="104609"/>
    <lineage>
        <taxon>Bacteria</taxon>
        <taxon>Pseudomonadati</taxon>
        <taxon>Pseudomonadota</taxon>
        <taxon>Gammaproteobacteria</taxon>
        <taxon>Vibrionales</taxon>
        <taxon>Vibrionaceae</taxon>
        <taxon>Vibrio</taxon>
    </lineage>
</organism>
<evidence type="ECO:0000259" key="5">
    <source>
        <dbReference type="PROSITE" id="PS50931"/>
    </source>
</evidence>
<dbReference type="InterPro" id="IPR000847">
    <property type="entry name" value="LysR_HTH_N"/>
</dbReference>
<dbReference type="PANTHER" id="PTHR30537:SF5">
    <property type="entry name" value="HTH-TYPE TRANSCRIPTIONAL ACTIVATOR TTDR-RELATED"/>
    <property type="match status" value="1"/>
</dbReference>
<evidence type="ECO:0000313" key="7">
    <source>
        <dbReference type="Proteomes" id="UP001156690"/>
    </source>
</evidence>
<evidence type="ECO:0000313" key="6">
    <source>
        <dbReference type="EMBL" id="GLQ72649.1"/>
    </source>
</evidence>
<name>A0AAV5NQM3_9VIBR</name>
<dbReference type="PANTHER" id="PTHR30537">
    <property type="entry name" value="HTH-TYPE TRANSCRIPTIONAL REGULATOR"/>
    <property type="match status" value="1"/>
</dbReference>
<proteinExistence type="inferred from homology"/>
<dbReference type="Pfam" id="PF00126">
    <property type="entry name" value="HTH_1"/>
    <property type="match status" value="1"/>
</dbReference>
<keyword evidence="2" id="KW-0805">Transcription regulation</keyword>
<dbReference type="Gene3D" id="3.40.190.290">
    <property type="match status" value="1"/>
</dbReference>
<feature type="domain" description="HTH lysR-type" evidence="5">
    <location>
        <begin position="8"/>
        <end position="65"/>
    </location>
</feature>
<keyword evidence="4" id="KW-0804">Transcription</keyword>
<dbReference type="CDD" id="cd08422">
    <property type="entry name" value="PBP2_CrgA_like"/>
    <property type="match status" value="1"/>
</dbReference>